<sequence>MNDIQRQQIHDLRNAGYSYKKIAQKLEINENTVKTYCKRHGLGGIAKAPASINEPFHQCLYCGTDIQQQLGRKPKKFCSDICRNKWWNEHPDKVRRKAYYHLICRHCKKEFISYGNKERKYCSHNCYIRERFGGDKNEKQIM</sequence>
<dbReference type="InterPro" id="IPR016032">
    <property type="entry name" value="Sig_transdc_resp-reg_C-effctor"/>
</dbReference>
<gene>
    <name evidence="2" type="ORF">DXD91_17180</name>
</gene>
<dbReference type="InterPro" id="IPR025246">
    <property type="entry name" value="IS30-like_HTH"/>
</dbReference>
<evidence type="ECO:0000313" key="3">
    <source>
        <dbReference type="Proteomes" id="UP000262524"/>
    </source>
</evidence>
<dbReference type="Pfam" id="PF13936">
    <property type="entry name" value="HTH_38"/>
    <property type="match status" value="1"/>
</dbReference>
<comment type="caution">
    <text evidence="2">The sequence shown here is derived from an EMBL/GenBank/DDBJ whole genome shotgun (WGS) entry which is preliminary data.</text>
</comment>
<reference evidence="2 3" key="1">
    <citation type="submission" date="2018-08" db="EMBL/GenBank/DDBJ databases">
        <title>A genome reference for cultivated species of the human gut microbiota.</title>
        <authorList>
            <person name="Zou Y."/>
            <person name="Xue W."/>
            <person name="Luo G."/>
        </authorList>
    </citation>
    <scope>NUCLEOTIDE SEQUENCE [LARGE SCALE GENOMIC DNA]</scope>
    <source>
        <strain evidence="2 3">TM10-1AC</strain>
    </source>
</reference>
<name>A0A374MHS4_9FIRM</name>
<dbReference type="AlphaFoldDB" id="A0A374MHS4"/>
<evidence type="ECO:0000259" key="1">
    <source>
        <dbReference type="Pfam" id="PF13936"/>
    </source>
</evidence>
<dbReference type="Proteomes" id="UP000262524">
    <property type="component" value="Unassembled WGS sequence"/>
</dbReference>
<dbReference type="GO" id="GO:0006355">
    <property type="term" value="P:regulation of DNA-templated transcription"/>
    <property type="evidence" value="ECO:0007669"/>
    <property type="project" value="InterPro"/>
</dbReference>
<proteinExistence type="predicted"/>
<organism evidence="2 3">
    <name type="scientific">Anaerobutyricum hallii</name>
    <dbReference type="NCBI Taxonomy" id="39488"/>
    <lineage>
        <taxon>Bacteria</taxon>
        <taxon>Bacillati</taxon>
        <taxon>Bacillota</taxon>
        <taxon>Clostridia</taxon>
        <taxon>Lachnospirales</taxon>
        <taxon>Lachnospiraceae</taxon>
        <taxon>Anaerobutyricum</taxon>
    </lineage>
</organism>
<evidence type="ECO:0000313" key="2">
    <source>
        <dbReference type="EMBL" id="RGI70968.1"/>
    </source>
</evidence>
<feature type="domain" description="Transposase IS30-like HTH" evidence="1">
    <location>
        <begin position="5"/>
        <end position="40"/>
    </location>
</feature>
<dbReference type="GO" id="GO:0003677">
    <property type="term" value="F:DNA binding"/>
    <property type="evidence" value="ECO:0007669"/>
    <property type="project" value="InterPro"/>
</dbReference>
<dbReference type="Gene3D" id="1.10.10.60">
    <property type="entry name" value="Homeodomain-like"/>
    <property type="match status" value="1"/>
</dbReference>
<accession>A0A374MHS4</accession>
<protein>
    <submittedName>
        <fullName evidence="2">Helix-turn-helix transcriptional regulator</fullName>
    </submittedName>
</protein>
<dbReference type="RefSeq" id="WP_117983942.1">
    <property type="nucleotide sequence ID" value="NZ_JBKUJP010000028.1"/>
</dbReference>
<dbReference type="EMBL" id="QSOE01000331">
    <property type="protein sequence ID" value="RGI70968.1"/>
    <property type="molecule type" value="Genomic_DNA"/>
</dbReference>
<dbReference type="SUPFAM" id="SSF46894">
    <property type="entry name" value="C-terminal effector domain of the bipartite response regulators"/>
    <property type="match status" value="1"/>
</dbReference>